<reference evidence="1" key="1">
    <citation type="submission" date="2019-11" db="EMBL/GenBank/DDBJ databases">
        <authorList>
            <person name="Liu Y."/>
            <person name="Hou J."/>
            <person name="Li T.-Q."/>
            <person name="Guan C.-H."/>
            <person name="Wu X."/>
            <person name="Wu H.-Z."/>
            <person name="Ling F."/>
            <person name="Zhang R."/>
            <person name="Shi X.-G."/>
            <person name="Ren J.-P."/>
            <person name="Chen E.-F."/>
            <person name="Sun J.-M."/>
        </authorList>
    </citation>
    <scope>NUCLEOTIDE SEQUENCE</scope>
    <source>
        <strain evidence="1">Adult_tree_wgs_1</strain>
        <tissue evidence="1">Leaves</tissue>
    </source>
</reference>
<dbReference type="OrthoDB" id="1694156at2759"/>
<name>A0A834LI46_RHOSS</name>
<evidence type="ECO:0000313" key="1">
    <source>
        <dbReference type="EMBL" id="KAF7136556.1"/>
    </source>
</evidence>
<organism evidence="1 2">
    <name type="scientific">Rhododendron simsii</name>
    <name type="common">Sims's rhododendron</name>
    <dbReference type="NCBI Taxonomy" id="118357"/>
    <lineage>
        <taxon>Eukaryota</taxon>
        <taxon>Viridiplantae</taxon>
        <taxon>Streptophyta</taxon>
        <taxon>Embryophyta</taxon>
        <taxon>Tracheophyta</taxon>
        <taxon>Spermatophyta</taxon>
        <taxon>Magnoliopsida</taxon>
        <taxon>eudicotyledons</taxon>
        <taxon>Gunneridae</taxon>
        <taxon>Pentapetalae</taxon>
        <taxon>asterids</taxon>
        <taxon>Ericales</taxon>
        <taxon>Ericaceae</taxon>
        <taxon>Ericoideae</taxon>
        <taxon>Rhodoreae</taxon>
        <taxon>Rhododendron</taxon>
    </lineage>
</organism>
<keyword evidence="2" id="KW-1185">Reference proteome</keyword>
<accession>A0A834LI46</accession>
<evidence type="ECO:0008006" key="3">
    <source>
        <dbReference type="Google" id="ProtNLM"/>
    </source>
</evidence>
<evidence type="ECO:0000313" key="2">
    <source>
        <dbReference type="Proteomes" id="UP000626092"/>
    </source>
</evidence>
<dbReference type="AlphaFoldDB" id="A0A834LI46"/>
<comment type="caution">
    <text evidence="1">The sequence shown here is derived from an EMBL/GenBank/DDBJ whole genome shotgun (WGS) entry which is preliminary data.</text>
</comment>
<gene>
    <name evidence="1" type="ORF">RHSIM_Rhsim08G0168200</name>
</gene>
<proteinExistence type="predicted"/>
<dbReference type="Proteomes" id="UP000626092">
    <property type="component" value="Unassembled WGS sequence"/>
</dbReference>
<sequence>MVKSIFDENCIQGESVIAMGFHFTKLVINLVVIQLTNKQRTKYLDGRHRIWYMSEYASQMIIKNEEYEGNNERVADLFFKKKGYTGPIDACEEIYILFNHNKDHWLCLKIDMVQHAAYLFYSKLSRRFGEDNLYFFSLSIPV</sequence>
<protein>
    <recommendedName>
        <fullName evidence="3">Ubiquitin-like protease family profile domain-containing protein</fullName>
    </recommendedName>
</protein>
<dbReference type="EMBL" id="WJXA01000008">
    <property type="protein sequence ID" value="KAF7136556.1"/>
    <property type="molecule type" value="Genomic_DNA"/>
</dbReference>